<protein>
    <submittedName>
        <fullName evidence="2">Uncharacterized protein</fullName>
    </submittedName>
</protein>
<dbReference type="Gene3D" id="2.60.120.260">
    <property type="entry name" value="Galactose-binding domain-like"/>
    <property type="match status" value="1"/>
</dbReference>
<dbReference type="EMBL" id="RQVR01000015">
    <property type="protein sequence ID" value="RRJ89635.1"/>
    <property type="molecule type" value="Genomic_DNA"/>
</dbReference>
<gene>
    <name evidence="2" type="ORF">EG849_12670</name>
</gene>
<keyword evidence="1" id="KW-0732">Signal</keyword>
<evidence type="ECO:0000313" key="3">
    <source>
        <dbReference type="Proteomes" id="UP000271937"/>
    </source>
</evidence>
<feature type="signal peptide" evidence="1">
    <location>
        <begin position="1"/>
        <end position="20"/>
    </location>
</feature>
<sequence>MRSKILLLLLNCLFFSTLSAQNGGIKNNVKKNVNSTSRSALAVLSANYSVINSSCPSANDGSITVYGVGGIAPYVSYSISGTASQTNASGVFTSLVPGTYNVLVTDSNGDAASLTGIVIAEAQNLTISPSTATICSGSGGSATLTASGGTSYTWSSNPVDPSLNTASTAAVQTVSPTQQTVYTATANTAPRNLVFNGGFTLGNLGFTSDYEFATASSSTTVGEYGVVVNPNTWAAGFSNCVDHTNGTGSQLVVNGNIANALNNTIWEQHIPVATGQNYTFSFWLQAVSATTPSVVSVLVNGTSIGTATPGATACGWVQYTYTWNSATSTLATIEIVENGGGDLAIDDIFFIGSASCSLTASATVSISPLPTATISGTATMCVNAINNPVITFLGANGTAPYSFTYNINGGTPVTVSSLPGSSSVTVPVNSTAAGTFVYNLVSVSDSATPSCTQAATGSATVTVIARATGSFTGNTNICPNTTSPLTFTGTPGATLIYSSSDGSQFPVVIGPTGTTIQSPPPITETTVYTLLLALSNPSGCASEISGTVTFTVNRTGCASVLAGDVNLSDVTSICNVGESRNLSATYQEIGATTQYTVESIPYCPPFPFTGGIPMPITSDDDYTASFTLPFDFCFYGESYDFVRVGDNGVVTFGLPYTTVYGAPCPYVLNGTIPNTGFNIRNAIYGIFMDMDTTNNPGPNTVINYQVLGSYPCRAFVVSFNEVPAFSSSSCSDPQYRTTSQIVMYEISNIIDVYVQKRTPCMGWESGRGLIGIQNGAGTLATVPPGRNTGAWSATNEAWRFTPSGQSIVDFSWLNEDGSVLSTDTNITVTPTETTTYTAQAIYQTCDGTSVTTSKAVTIEVFEDRSLSPNNLLSCNNLPFDLTVNRGVVLAGLPDADEFFTAFYLNQIDAQNQASPLTPAQAQAYNIVGQTQTIYMTISDPNGCVRIKSFTITSIIPVPDAPTNVSECGGYTLPALTSGNYFSGPNGTGTAYVAGDVINTDMTMYVYVQAPNSNCFAENSFTITITDPPVTFPPSDFHICDDNTDGFAGFTLSQKSNEITGANAAYAVSYYLTLADAQNSDNAITTVPFQNTVANTQIIYVRIQNANDDVNTECYSTQTLTLIVDPKPEIETDIADYQLCDVDAPGNGTEIFDLTTKYDEIIADQTGVAIEFFNTEAEAIAGNNPVVSPDAYSAGPQELIWVRVTNVANGCFAVSSFNLIVNPLPTAVQVPTYFVCSVGSNQDVGEFNLSTQNNSIAAGATDVTVTYHYTAAEALLGDPLTALPNLYTSDGNNPQTIYVNVKDNNTNCFSVTTLTLGIVSSPEAITPLPLEVCDDNNDGIAAFLLSSKTGEITAGNASLVVTYHETLTNAQNNVLPLGASYTNINAWTQTVYARVTNAGAADCATIVELVLVVNPRPVPNAISDYELCDTVTPGDLIEEFLLSTKTAEATGGQAGISISYHATLA</sequence>
<dbReference type="Proteomes" id="UP000271937">
    <property type="component" value="Unassembled WGS sequence"/>
</dbReference>
<keyword evidence="3" id="KW-1185">Reference proteome</keyword>
<organism evidence="2 3">
    <name type="scientific">Flavobacterium macacae</name>
    <dbReference type="NCBI Taxonomy" id="2488993"/>
    <lineage>
        <taxon>Bacteria</taxon>
        <taxon>Pseudomonadati</taxon>
        <taxon>Bacteroidota</taxon>
        <taxon>Flavobacteriia</taxon>
        <taxon>Flavobacteriales</taxon>
        <taxon>Flavobacteriaceae</taxon>
        <taxon>Flavobacterium</taxon>
    </lineage>
</organism>
<reference evidence="2 3" key="1">
    <citation type="submission" date="2018-11" db="EMBL/GenBank/DDBJ databases">
        <title>Flavobacterium sp. nov., YIM 102600 draft genome.</title>
        <authorList>
            <person name="Li G."/>
            <person name="Jiang Y."/>
        </authorList>
    </citation>
    <scope>NUCLEOTIDE SEQUENCE [LARGE SCALE GENOMIC DNA]</scope>
    <source>
        <strain evidence="2 3">YIM 102600</strain>
    </source>
</reference>
<accession>A0A3P3W3I5</accession>
<feature type="non-terminal residue" evidence="2">
    <location>
        <position position="1464"/>
    </location>
</feature>
<comment type="caution">
    <text evidence="2">The sequence shown here is derived from an EMBL/GenBank/DDBJ whole genome shotgun (WGS) entry which is preliminary data.</text>
</comment>
<proteinExistence type="predicted"/>
<evidence type="ECO:0000313" key="2">
    <source>
        <dbReference type="EMBL" id="RRJ89635.1"/>
    </source>
</evidence>
<evidence type="ECO:0000256" key="1">
    <source>
        <dbReference type="SAM" id="SignalP"/>
    </source>
</evidence>
<name>A0A3P3W3I5_9FLAO</name>
<feature type="chain" id="PRO_5018251688" evidence="1">
    <location>
        <begin position="21"/>
        <end position="1464"/>
    </location>
</feature>